<dbReference type="SUPFAM" id="SSF63520">
    <property type="entry name" value="PTS-regulatory domain, PRD"/>
    <property type="match status" value="2"/>
</dbReference>
<dbReference type="Gene3D" id="1.10.1790.10">
    <property type="entry name" value="PRD domain"/>
    <property type="match status" value="2"/>
</dbReference>
<accession>R3TTX6</accession>
<dbReference type="PANTHER" id="PTHR30185">
    <property type="entry name" value="CRYPTIC BETA-GLUCOSIDE BGL OPERON ANTITERMINATOR"/>
    <property type="match status" value="1"/>
</dbReference>
<keyword evidence="1" id="KW-0677">Repeat</keyword>
<dbReference type="InterPro" id="IPR036650">
    <property type="entry name" value="CAT_RNA-bd_dom_sf"/>
</dbReference>
<dbReference type="GO" id="GO:0006355">
    <property type="term" value="P:regulation of DNA-templated transcription"/>
    <property type="evidence" value="ECO:0007669"/>
    <property type="project" value="InterPro"/>
</dbReference>
<dbReference type="PANTHER" id="PTHR30185:SF15">
    <property type="entry name" value="CRYPTIC BETA-GLUCOSIDE BGL OPERON ANTITERMINATOR"/>
    <property type="match status" value="1"/>
</dbReference>
<dbReference type="HOGENOM" id="CLU_078802_0_0_9"/>
<dbReference type="InterPro" id="IPR011608">
    <property type="entry name" value="PRD"/>
</dbReference>
<dbReference type="PATRIC" id="fig|1158610.3.peg.1433"/>
<dbReference type="eggNOG" id="COG3711">
    <property type="taxonomic scope" value="Bacteria"/>
</dbReference>
<dbReference type="STRING" id="154621.RV11_GL002380"/>
<dbReference type="SUPFAM" id="SSF50151">
    <property type="entry name" value="SacY-like RNA-binding domain"/>
    <property type="match status" value="1"/>
</dbReference>
<dbReference type="InterPro" id="IPR004341">
    <property type="entry name" value="CAT_RNA-bd_dom"/>
</dbReference>
<dbReference type="Pfam" id="PF00874">
    <property type="entry name" value="PRD"/>
    <property type="match status" value="2"/>
</dbReference>
<organism evidence="3 4">
    <name type="scientific">Enterococcus phoeniculicola ATCC BAA-412</name>
    <dbReference type="NCBI Taxonomy" id="1158610"/>
    <lineage>
        <taxon>Bacteria</taxon>
        <taxon>Bacillati</taxon>
        <taxon>Bacillota</taxon>
        <taxon>Bacilli</taxon>
        <taxon>Lactobacillales</taxon>
        <taxon>Enterococcaceae</taxon>
        <taxon>Enterococcus</taxon>
    </lineage>
</organism>
<dbReference type="GO" id="GO:0003723">
    <property type="term" value="F:RNA binding"/>
    <property type="evidence" value="ECO:0007669"/>
    <property type="project" value="InterPro"/>
</dbReference>
<reference evidence="3 4" key="1">
    <citation type="submission" date="2013-02" db="EMBL/GenBank/DDBJ databases">
        <title>The Genome Sequence of Enterococcus phoeniculicola BAA-412.</title>
        <authorList>
            <consortium name="The Broad Institute Genome Sequencing Platform"/>
            <consortium name="The Broad Institute Genome Sequencing Center for Infectious Disease"/>
            <person name="Earl A.M."/>
            <person name="Gilmore M.S."/>
            <person name="Lebreton F."/>
            <person name="Walker B."/>
            <person name="Young S.K."/>
            <person name="Zeng Q."/>
            <person name="Gargeya S."/>
            <person name="Fitzgerald M."/>
            <person name="Haas B."/>
            <person name="Abouelleil A."/>
            <person name="Alvarado L."/>
            <person name="Arachchi H.M."/>
            <person name="Berlin A.M."/>
            <person name="Chapman S.B."/>
            <person name="Dewar J."/>
            <person name="Goldberg J."/>
            <person name="Griggs A."/>
            <person name="Gujja S."/>
            <person name="Hansen M."/>
            <person name="Howarth C."/>
            <person name="Imamovic A."/>
            <person name="Larimer J."/>
            <person name="McCowan C."/>
            <person name="Murphy C."/>
            <person name="Neiman D."/>
            <person name="Pearson M."/>
            <person name="Priest M."/>
            <person name="Roberts A."/>
            <person name="Saif S."/>
            <person name="Shea T."/>
            <person name="Sisk P."/>
            <person name="Sykes S."/>
            <person name="Wortman J."/>
            <person name="Nusbaum C."/>
            <person name="Birren B."/>
        </authorList>
    </citation>
    <scope>NUCLEOTIDE SEQUENCE [LARGE SCALE GENOMIC DNA]</scope>
    <source>
        <strain evidence="3 4">ATCC BAA-412</strain>
    </source>
</reference>
<feature type="domain" description="PRD" evidence="2">
    <location>
        <begin position="174"/>
        <end position="282"/>
    </location>
</feature>
<evidence type="ECO:0000256" key="1">
    <source>
        <dbReference type="ARBA" id="ARBA00022737"/>
    </source>
</evidence>
<gene>
    <name evidence="3" type="ORF">UC3_01450</name>
</gene>
<dbReference type="Gene3D" id="2.30.24.10">
    <property type="entry name" value="CAT RNA-binding domain"/>
    <property type="match status" value="1"/>
</dbReference>
<feature type="domain" description="PRD" evidence="2">
    <location>
        <begin position="68"/>
        <end position="173"/>
    </location>
</feature>
<keyword evidence="4" id="KW-1185">Reference proteome</keyword>
<dbReference type="RefSeq" id="WP_010768113.1">
    <property type="nucleotide sequence ID" value="NZ_ASWE01000003.1"/>
</dbReference>
<protein>
    <recommendedName>
        <fullName evidence="2">PRD domain-containing protein</fullName>
    </recommendedName>
</protein>
<comment type="caution">
    <text evidence="3">The sequence shown here is derived from an EMBL/GenBank/DDBJ whole genome shotgun (WGS) entry which is preliminary data.</text>
</comment>
<evidence type="ECO:0000313" key="3">
    <source>
        <dbReference type="EMBL" id="EOL44633.1"/>
    </source>
</evidence>
<sequence>MTDNVHVLRRINNNVVLAEENGKKIIVMGNGVGFKVYPNESIDEKKIEQTFVPQMESEVSYWEDILKEIPLDVLTTAQKVLELAKNQLDKELSQNLMVTLSDHIVFSIKRLEEGILLSHPLSWEIKQYYPKELEVAKETLRLINQELSIQLTEEEVPFLAMHFVNAQMNYTGGVGSEDVIEVIQQSVNIIKYHFQIEINQNTTSFARFVSHLRYYIIRQLKKEQSVNSLDNELIQVVQTKYAKEYNCAIKIANYLEKNYHTQTNENELVYLSLHINRLVKES</sequence>
<dbReference type="Proteomes" id="UP000013785">
    <property type="component" value="Unassembled WGS sequence"/>
</dbReference>
<name>R3TTX6_9ENTE</name>
<dbReference type="EMBL" id="AJAT01000013">
    <property type="protein sequence ID" value="EOL44633.1"/>
    <property type="molecule type" value="Genomic_DNA"/>
</dbReference>
<evidence type="ECO:0000259" key="2">
    <source>
        <dbReference type="PROSITE" id="PS51372"/>
    </source>
</evidence>
<evidence type="ECO:0000313" key="4">
    <source>
        <dbReference type="Proteomes" id="UP000013785"/>
    </source>
</evidence>
<dbReference type="Pfam" id="PF03123">
    <property type="entry name" value="CAT_RBD"/>
    <property type="match status" value="1"/>
</dbReference>
<dbReference type="SMART" id="SM01061">
    <property type="entry name" value="CAT_RBD"/>
    <property type="match status" value="1"/>
</dbReference>
<dbReference type="InterPro" id="IPR036634">
    <property type="entry name" value="PRD_sf"/>
</dbReference>
<proteinExistence type="predicted"/>
<dbReference type="OrthoDB" id="9813552at2"/>
<dbReference type="PROSITE" id="PS51372">
    <property type="entry name" value="PRD_2"/>
    <property type="match status" value="2"/>
</dbReference>
<dbReference type="InterPro" id="IPR050661">
    <property type="entry name" value="BglG_antiterminators"/>
</dbReference>
<dbReference type="AlphaFoldDB" id="R3TTX6"/>